<gene>
    <name evidence="1" type="ORF">CSKR_100496</name>
</gene>
<proteinExistence type="predicted"/>
<protein>
    <submittedName>
        <fullName evidence="1">Uncharacterized protein</fullName>
    </submittedName>
</protein>
<accession>A0A3R7JX51</accession>
<sequence length="233" mass="26877">MKPCEKVRYYGCDSPKLSEYIKQRWLERLESDDEIVNKIVEPCTCRNRWYCPRKQQSLGFSALTSNKSTSSPSALHPPIPHPCPRLDYGEQQPARIVEPAYLSRGINYTLKYVSNEFGLNHLSTKKIYKTKKSHSTTPSGKSICRLAIQLPQNLVHSNQIRTLLQGWYFVTARSTLVPLPLLWLISWKLIYLSSSAIRLQTSCHQAMRISLGFTCFVERTHRSERVFWPPTSS</sequence>
<reference evidence="1 2" key="2">
    <citation type="journal article" date="2021" name="Genomics">
        <title>High-quality reference genome for Clonorchis sinensis.</title>
        <authorList>
            <person name="Young N.D."/>
            <person name="Stroehlein A.J."/>
            <person name="Kinkar L."/>
            <person name="Wang T."/>
            <person name="Sohn W.M."/>
            <person name="Chang B.C.H."/>
            <person name="Kaur P."/>
            <person name="Weisz D."/>
            <person name="Dudchenko O."/>
            <person name="Aiden E.L."/>
            <person name="Korhonen P.K."/>
            <person name="Gasser R.B."/>
        </authorList>
    </citation>
    <scope>NUCLEOTIDE SEQUENCE [LARGE SCALE GENOMIC DNA]</scope>
    <source>
        <strain evidence="1">Cs-k2</strain>
    </source>
</reference>
<dbReference type="AlphaFoldDB" id="A0A3R7JX51"/>
<comment type="caution">
    <text evidence="1">The sequence shown here is derived from an EMBL/GenBank/DDBJ whole genome shotgun (WGS) entry which is preliminary data.</text>
</comment>
<dbReference type="Proteomes" id="UP000286415">
    <property type="component" value="Unassembled WGS sequence"/>
</dbReference>
<dbReference type="EMBL" id="NIRI02000042">
    <property type="protein sequence ID" value="KAG5452567.1"/>
    <property type="molecule type" value="Genomic_DNA"/>
</dbReference>
<dbReference type="InParanoid" id="A0A3R7JX51"/>
<name>A0A3R7JX51_CLOSI</name>
<organism evidence="1 2">
    <name type="scientific">Clonorchis sinensis</name>
    <name type="common">Chinese liver fluke</name>
    <dbReference type="NCBI Taxonomy" id="79923"/>
    <lineage>
        <taxon>Eukaryota</taxon>
        <taxon>Metazoa</taxon>
        <taxon>Spiralia</taxon>
        <taxon>Lophotrochozoa</taxon>
        <taxon>Platyhelminthes</taxon>
        <taxon>Trematoda</taxon>
        <taxon>Digenea</taxon>
        <taxon>Opisthorchiida</taxon>
        <taxon>Opisthorchiata</taxon>
        <taxon>Opisthorchiidae</taxon>
        <taxon>Clonorchis</taxon>
    </lineage>
</organism>
<keyword evidence="2" id="KW-1185">Reference proteome</keyword>
<reference evidence="1 2" key="1">
    <citation type="journal article" date="2018" name="Biotechnol. Adv.">
        <title>Improved genomic resources and new bioinformatic workflow for the carcinogenic parasite Clonorchis sinensis: Biotechnological implications.</title>
        <authorList>
            <person name="Wang D."/>
            <person name="Korhonen P.K."/>
            <person name="Gasser R.B."/>
            <person name="Young N.D."/>
        </authorList>
    </citation>
    <scope>NUCLEOTIDE SEQUENCE [LARGE SCALE GENOMIC DNA]</scope>
    <source>
        <strain evidence="1">Cs-k2</strain>
    </source>
</reference>
<evidence type="ECO:0000313" key="2">
    <source>
        <dbReference type="Proteomes" id="UP000286415"/>
    </source>
</evidence>
<evidence type="ECO:0000313" key="1">
    <source>
        <dbReference type="EMBL" id="KAG5452567.1"/>
    </source>
</evidence>